<name>A0AAV9NDK1_9EURO</name>
<dbReference type="GO" id="GO:0035725">
    <property type="term" value="P:sodium ion transmembrane transport"/>
    <property type="evidence" value="ECO:0007669"/>
    <property type="project" value="TreeGrafter"/>
</dbReference>
<keyword evidence="2" id="KW-0813">Transport</keyword>
<dbReference type="GeneID" id="89970530"/>
<organism evidence="8 9">
    <name type="scientific">Exophiala bonariae</name>
    <dbReference type="NCBI Taxonomy" id="1690606"/>
    <lineage>
        <taxon>Eukaryota</taxon>
        <taxon>Fungi</taxon>
        <taxon>Dikarya</taxon>
        <taxon>Ascomycota</taxon>
        <taxon>Pezizomycotina</taxon>
        <taxon>Eurotiomycetes</taxon>
        <taxon>Chaetothyriomycetidae</taxon>
        <taxon>Chaetothyriales</taxon>
        <taxon>Herpotrichiellaceae</taxon>
        <taxon>Exophiala</taxon>
    </lineage>
</organism>
<evidence type="ECO:0000256" key="5">
    <source>
        <dbReference type="ARBA" id="ARBA00023136"/>
    </source>
</evidence>
<dbReference type="Proteomes" id="UP001358417">
    <property type="component" value="Unassembled WGS sequence"/>
</dbReference>
<accession>A0AAV9NDK1</accession>
<dbReference type="PROSITE" id="PS50267">
    <property type="entry name" value="NA_NEUROTRAN_SYMP_3"/>
    <property type="match status" value="1"/>
</dbReference>
<feature type="region of interest" description="Disordered" evidence="6">
    <location>
        <begin position="633"/>
        <end position="687"/>
    </location>
</feature>
<keyword evidence="3 7" id="KW-0812">Transmembrane</keyword>
<dbReference type="GO" id="GO:0005886">
    <property type="term" value="C:plasma membrane"/>
    <property type="evidence" value="ECO:0007669"/>
    <property type="project" value="TreeGrafter"/>
</dbReference>
<evidence type="ECO:0000256" key="7">
    <source>
        <dbReference type="SAM" id="Phobius"/>
    </source>
</evidence>
<feature type="transmembrane region" description="Helical" evidence="7">
    <location>
        <begin position="31"/>
        <end position="49"/>
    </location>
</feature>
<feature type="transmembrane region" description="Helical" evidence="7">
    <location>
        <begin position="447"/>
        <end position="470"/>
    </location>
</feature>
<feature type="transmembrane region" description="Helical" evidence="7">
    <location>
        <begin position="548"/>
        <end position="566"/>
    </location>
</feature>
<evidence type="ECO:0000256" key="3">
    <source>
        <dbReference type="ARBA" id="ARBA00022692"/>
    </source>
</evidence>
<feature type="transmembrane region" description="Helical" evidence="7">
    <location>
        <begin position="578"/>
        <end position="597"/>
    </location>
</feature>
<dbReference type="Pfam" id="PF00209">
    <property type="entry name" value="SNF"/>
    <property type="match status" value="2"/>
</dbReference>
<dbReference type="PANTHER" id="PTHR11616:SF240">
    <property type="entry name" value="BLOATED TUBULES, ISOFORM B-RELATED"/>
    <property type="match status" value="1"/>
</dbReference>
<evidence type="ECO:0000256" key="4">
    <source>
        <dbReference type="ARBA" id="ARBA00022989"/>
    </source>
</evidence>
<evidence type="ECO:0008006" key="10">
    <source>
        <dbReference type="Google" id="ProtNLM"/>
    </source>
</evidence>
<dbReference type="PRINTS" id="PR00176">
    <property type="entry name" value="NANEUSMPORT"/>
</dbReference>
<keyword evidence="9" id="KW-1185">Reference proteome</keyword>
<dbReference type="CDD" id="cd11554">
    <property type="entry name" value="SLC6sbd_u2"/>
    <property type="match status" value="1"/>
</dbReference>
<protein>
    <recommendedName>
        <fullName evidence="10">Amino acid permease/ SLC12A domain-containing protein</fullName>
    </recommendedName>
</protein>
<keyword evidence="5 7" id="KW-0472">Membrane</keyword>
<evidence type="ECO:0000256" key="2">
    <source>
        <dbReference type="ARBA" id="ARBA00022448"/>
    </source>
</evidence>
<gene>
    <name evidence="8" type="ORF">LTR84_002318</name>
</gene>
<proteinExistence type="predicted"/>
<reference evidence="8 9" key="1">
    <citation type="submission" date="2023-08" db="EMBL/GenBank/DDBJ databases">
        <title>Black Yeasts Isolated from many extreme environments.</title>
        <authorList>
            <person name="Coleine C."/>
            <person name="Stajich J.E."/>
            <person name="Selbmann L."/>
        </authorList>
    </citation>
    <scope>NUCLEOTIDE SEQUENCE [LARGE SCALE GENOMIC DNA]</scope>
    <source>
        <strain evidence="8 9">CCFEE 5792</strain>
    </source>
</reference>
<feature type="transmembrane region" description="Helical" evidence="7">
    <location>
        <begin position="342"/>
        <end position="363"/>
    </location>
</feature>
<feature type="transmembrane region" description="Helical" evidence="7">
    <location>
        <begin position="178"/>
        <end position="196"/>
    </location>
</feature>
<evidence type="ECO:0000313" key="8">
    <source>
        <dbReference type="EMBL" id="KAK5053344.1"/>
    </source>
</evidence>
<dbReference type="InterPro" id="IPR037272">
    <property type="entry name" value="SNS_sf"/>
</dbReference>
<dbReference type="RefSeq" id="XP_064706786.1">
    <property type="nucleotide sequence ID" value="XM_064845932.1"/>
</dbReference>
<feature type="transmembrane region" description="Helical" evidence="7">
    <location>
        <begin position="476"/>
        <end position="493"/>
    </location>
</feature>
<feature type="compositionally biased region" description="Basic and acidic residues" evidence="6">
    <location>
        <begin position="633"/>
        <end position="643"/>
    </location>
</feature>
<evidence type="ECO:0000313" key="9">
    <source>
        <dbReference type="Proteomes" id="UP001358417"/>
    </source>
</evidence>
<keyword evidence="4 7" id="KW-1133">Transmembrane helix</keyword>
<sequence length="687" mass="75884">MEKLQRVGRFLAPKAKAGADGRDEWGSRTQFVLASMGGAIGLGNILRYPGQVFNNHGGQWFIPYLMALCFLGIPILWLEVAIGQAYRGGCAIAYDHINKRAKGVGVAVVYTGYCIVLYYVPLLGWVMRYFRNSFRSPLPWEGRLQEFYMDEVVANQAPIAPENGGWVQYPGTGMVGETTGWVVFTWFIIFCCMFRGVGLLGRVVYFTMGLPVVTGIILIGRGASLSNSWAGIRLYIGTWNGEKLAQGDIWQAACGHIFFSIGVAMGYFTSYASYKPKFANCVQDGIIIAVCNSLYEVLVAFAVFGVIGNIGLFPSEETRQSTFSIAFVTLPAALAEMPGAQFWSVLFFFTLMVLGISSAFALLESVVTLVKDTDWGARIPRSAVASAAVIISCLLSFMFCTEFGFYLLDAVDTWTNFMSLFFVAWSECVFSTSIYRHKDVVGQVGWPAYLVYNSGYFGGQIFGLVVGHLVGPSAGAGLGFGLFIVGTIVAVLVSRTPDAETPRFWGKSVFLRRFWWLVFYSGNQLTRDLNVTIAVDKNWPLPSFWAPVLRYVSAPILAILTSFAYPSFNRVKNDPLHIYGFCVGHVVMLLVVLGLILPRSFDVFVPKARRGEGELPYAPSVLVGEGDMRTTRGLEDGFDEYSHEQPNSKAVGEDRIGHDDSSREGRESLERGRRAQADTFPESKGRY</sequence>
<feature type="transmembrane region" description="Helical" evidence="7">
    <location>
        <begin position="249"/>
        <end position="274"/>
    </location>
</feature>
<feature type="compositionally biased region" description="Basic and acidic residues" evidence="6">
    <location>
        <begin position="651"/>
        <end position="687"/>
    </location>
</feature>
<dbReference type="InterPro" id="IPR000175">
    <property type="entry name" value="Na/ntran_symport"/>
</dbReference>
<comment type="subcellular location">
    <subcellularLocation>
        <location evidence="1">Membrane</location>
        <topology evidence="1">Multi-pass membrane protein</topology>
    </subcellularLocation>
</comment>
<evidence type="ECO:0000256" key="6">
    <source>
        <dbReference type="SAM" id="MobiDB-lite"/>
    </source>
</evidence>
<dbReference type="AlphaFoldDB" id="A0AAV9NDK1"/>
<feature type="transmembrane region" description="Helical" evidence="7">
    <location>
        <begin position="286"/>
        <end position="307"/>
    </location>
</feature>
<feature type="transmembrane region" description="Helical" evidence="7">
    <location>
        <begin position="61"/>
        <end position="82"/>
    </location>
</feature>
<evidence type="ECO:0000256" key="1">
    <source>
        <dbReference type="ARBA" id="ARBA00004141"/>
    </source>
</evidence>
<dbReference type="PANTHER" id="PTHR11616">
    <property type="entry name" value="SODIUM/CHLORIDE DEPENDENT TRANSPORTER"/>
    <property type="match status" value="1"/>
</dbReference>
<dbReference type="EMBL" id="JAVRRD010000012">
    <property type="protein sequence ID" value="KAK5053344.1"/>
    <property type="molecule type" value="Genomic_DNA"/>
</dbReference>
<feature type="transmembrane region" description="Helical" evidence="7">
    <location>
        <begin position="203"/>
        <end position="223"/>
    </location>
</feature>
<feature type="transmembrane region" description="Helical" evidence="7">
    <location>
        <begin position="103"/>
        <end position="127"/>
    </location>
</feature>
<comment type="caution">
    <text evidence="8">The sequence shown here is derived from an EMBL/GenBank/DDBJ whole genome shotgun (WGS) entry which is preliminary data.</text>
</comment>
<feature type="transmembrane region" description="Helical" evidence="7">
    <location>
        <begin position="384"/>
        <end position="408"/>
    </location>
</feature>
<dbReference type="SUPFAM" id="SSF161070">
    <property type="entry name" value="SNF-like"/>
    <property type="match status" value="1"/>
</dbReference>
<feature type="transmembrane region" description="Helical" evidence="7">
    <location>
        <begin position="414"/>
        <end position="435"/>
    </location>
</feature>